<gene>
    <name evidence="4" type="ORF">GCM10011611_15260</name>
</gene>
<dbReference type="RefSeq" id="WP_189044207.1">
    <property type="nucleotide sequence ID" value="NZ_BMJQ01000003.1"/>
</dbReference>
<dbReference type="InterPro" id="IPR016169">
    <property type="entry name" value="FAD-bd_PCMH_sub2"/>
</dbReference>
<keyword evidence="5" id="KW-1185">Reference proteome</keyword>
<dbReference type="Gene3D" id="3.30.465.10">
    <property type="match status" value="1"/>
</dbReference>
<sequence length="523" mass="56235">MSLENLAIELRDRFAPHALIDGAGLDSYHKATSGHERSIPLVVRPTTVEEVQTLVLAARRHNTPLYPISSGKNWGLGSRLPVTSGNVVVDLGAMDEIGPVDERYGVVMVRPGVTQAQLAAHLAKTGSRFFLDVTGSGADTSVVGNTLERGVAYNTLRAEQVVSVEVVLGTGEVIKTGFAHFPESKIGPLCRFGIGPDLGGLFLQSNLGIVVGLTIKLLPRPAAQAMFLVSLSAADLPAFFEAMRDLVQEGSLDSIVHVGNRRRSEITLTPLIYRQLVAAGLPASRAAAQAIADKQMRGQWSAIGVVAGTPGHVAQSQRRVRARLGRFGRVRFMTPARLDLAKRVSRLPGLGGLRMFLLGVEPLLRLPTGVPTSEALHSVYWPSVDRSDYADNPDLGAGGIAFSAPVIPLDGPTIRAAVEATDRVGASFGFTPAVTLNLMNDRTLEGVVSIDFSRADSARRQQAKECLRALNRAYFDLGCTPYRIDIDNMDLVLRPDDPFWTTVRSLKQALDPDGIIAPGRYSL</sequence>
<dbReference type="Gene3D" id="3.30.43.10">
    <property type="entry name" value="Uridine Diphospho-n-acetylenolpyruvylglucosamine Reductase, domain 2"/>
    <property type="match status" value="1"/>
</dbReference>
<keyword evidence="1" id="KW-0285">Flavoprotein</keyword>
<dbReference type="InterPro" id="IPR016164">
    <property type="entry name" value="FAD-linked_Oxase-like_C"/>
</dbReference>
<dbReference type="SUPFAM" id="SSF55103">
    <property type="entry name" value="FAD-linked oxidases, C-terminal domain"/>
    <property type="match status" value="1"/>
</dbReference>
<protein>
    <submittedName>
        <fullName evidence="4">4-cresol dehydrogenase</fullName>
    </submittedName>
</protein>
<dbReference type="PANTHER" id="PTHR11748">
    <property type="entry name" value="D-LACTATE DEHYDROGENASE"/>
    <property type="match status" value="1"/>
</dbReference>
<evidence type="ECO:0000313" key="4">
    <source>
        <dbReference type="EMBL" id="GGF10619.1"/>
    </source>
</evidence>
<dbReference type="Pfam" id="PF01565">
    <property type="entry name" value="FAD_binding_4"/>
    <property type="match status" value="1"/>
</dbReference>
<dbReference type="EMBL" id="BMJQ01000003">
    <property type="protein sequence ID" value="GGF10619.1"/>
    <property type="molecule type" value="Genomic_DNA"/>
</dbReference>
<proteinExistence type="predicted"/>
<reference evidence="4" key="1">
    <citation type="journal article" date="2014" name="Int. J. Syst. Evol. Microbiol.">
        <title>Complete genome sequence of Corynebacterium casei LMG S-19264T (=DSM 44701T), isolated from a smear-ripened cheese.</title>
        <authorList>
            <consortium name="US DOE Joint Genome Institute (JGI-PGF)"/>
            <person name="Walter F."/>
            <person name="Albersmeier A."/>
            <person name="Kalinowski J."/>
            <person name="Ruckert C."/>
        </authorList>
    </citation>
    <scope>NUCLEOTIDE SEQUENCE</scope>
    <source>
        <strain evidence="4">CGMCC 1.15725</strain>
    </source>
</reference>
<dbReference type="GO" id="GO:0004458">
    <property type="term" value="F:D-lactate dehydrogenase (cytochrome) activity"/>
    <property type="evidence" value="ECO:0007669"/>
    <property type="project" value="TreeGrafter"/>
</dbReference>
<dbReference type="SUPFAM" id="SSF56176">
    <property type="entry name" value="FAD-binding/transporter-associated domain-like"/>
    <property type="match status" value="1"/>
</dbReference>
<dbReference type="InterPro" id="IPR016170">
    <property type="entry name" value="Cytok_DH_C_sf"/>
</dbReference>
<dbReference type="InterPro" id="IPR036318">
    <property type="entry name" value="FAD-bd_PCMH-like_sf"/>
</dbReference>
<dbReference type="Proteomes" id="UP000646365">
    <property type="component" value="Unassembled WGS sequence"/>
</dbReference>
<accession>A0A8J3E2I7</accession>
<dbReference type="Gene3D" id="3.40.462.10">
    <property type="entry name" value="FAD-linked oxidases, C-terminal domain"/>
    <property type="match status" value="1"/>
</dbReference>
<evidence type="ECO:0000256" key="2">
    <source>
        <dbReference type="ARBA" id="ARBA00022827"/>
    </source>
</evidence>
<evidence type="ECO:0000259" key="3">
    <source>
        <dbReference type="PROSITE" id="PS51387"/>
    </source>
</evidence>
<feature type="domain" description="FAD-binding PCMH-type" evidence="3">
    <location>
        <begin position="35"/>
        <end position="220"/>
    </location>
</feature>
<evidence type="ECO:0000313" key="5">
    <source>
        <dbReference type="Proteomes" id="UP000646365"/>
    </source>
</evidence>
<dbReference type="AlphaFoldDB" id="A0A8J3E2I7"/>
<dbReference type="InterPro" id="IPR006094">
    <property type="entry name" value="Oxid_FAD_bind_N"/>
</dbReference>
<dbReference type="InterPro" id="IPR016166">
    <property type="entry name" value="FAD-bd_PCMH"/>
</dbReference>
<dbReference type="PANTHER" id="PTHR11748:SF114">
    <property type="entry name" value="ARYL-ALCOHOL OXIDASE VANILLYL-ALCOHOL OXIDASE (AFU_ORTHOLOGUE AFUA_3G09500)-RELATED"/>
    <property type="match status" value="1"/>
</dbReference>
<dbReference type="GO" id="GO:0071949">
    <property type="term" value="F:FAD binding"/>
    <property type="evidence" value="ECO:0007669"/>
    <property type="project" value="InterPro"/>
</dbReference>
<dbReference type="GO" id="GO:0008720">
    <property type="term" value="F:D-lactate dehydrogenase (NAD+) activity"/>
    <property type="evidence" value="ECO:0007669"/>
    <property type="project" value="TreeGrafter"/>
</dbReference>
<dbReference type="InterPro" id="IPR016167">
    <property type="entry name" value="FAD-bd_PCMH_sub1"/>
</dbReference>
<evidence type="ECO:0000256" key="1">
    <source>
        <dbReference type="ARBA" id="ARBA00022630"/>
    </source>
</evidence>
<dbReference type="PROSITE" id="PS51387">
    <property type="entry name" value="FAD_PCMH"/>
    <property type="match status" value="1"/>
</dbReference>
<comment type="caution">
    <text evidence="4">The sequence shown here is derived from an EMBL/GenBank/DDBJ whole genome shotgun (WGS) entry which is preliminary data.</text>
</comment>
<keyword evidence="2" id="KW-0274">FAD</keyword>
<name>A0A8J3E2I7_9PROT</name>
<dbReference type="GO" id="GO:1903457">
    <property type="term" value="P:lactate catabolic process"/>
    <property type="evidence" value="ECO:0007669"/>
    <property type="project" value="TreeGrafter"/>
</dbReference>
<organism evidence="4 5">
    <name type="scientific">Aliidongia dinghuensis</name>
    <dbReference type="NCBI Taxonomy" id="1867774"/>
    <lineage>
        <taxon>Bacteria</taxon>
        <taxon>Pseudomonadati</taxon>
        <taxon>Pseudomonadota</taxon>
        <taxon>Alphaproteobacteria</taxon>
        <taxon>Rhodospirillales</taxon>
        <taxon>Dongiaceae</taxon>
        <taxon>Aliidongia</taxon>
    </lineage>
</organism>
<reference evidence="4" key="2">
    <citation type="submission" date="2020-09" db="EMBL/GenBank/DDBJ databases">
        <authorList>
            <person name="Sun Q."/>
            <person name="Zhou Y."/>
        </authorList>
    </citation>
    <scope>NUCLEOTIDE SEQUENCE</scope>
    <source>
        <strain evidence="4">CGMCC 1.15725</strain>
    </source>
</reference>